<evidence type="ECO:0000259" key="9">
    <source>
        <dbReference type="PROSITE" id="PS50940"/>
    </source>
</evidence>
<reference evidence="10" key="3">
    <citation type="submission" date="2025-09" db="UniProtKB">
        <authorList>
            <consortium name="Ensembl"/>
        </authorList>
    </citation>
    <scope>IDENTIFICATION</scope>
</reference>
<keyword evidence="3" id="KW-0147">Chitin-binding</keyword>
<dbReference type="Gene3D" id="2.170.140.10">
    <property type="entry name" value="Chitin binding domain"/>
    <property type="match status" value="1"/>
</dbReference>
<feature type="domain" description="Chitin-binding type-2" evidence="9">
    <location>
        <begin position="295"/>
        <end position="356"/>
    </location>
</feature>
<dbReference type="GeneTree" id="ENSGT00940000165580"/>
<comment type="catalytic activity">
    <reaction evidence="1">
        <text>Random endo-hydrolysis of N-acetyl-beta-D-glucosaminide (1-&gt;4)-beta-linkages in chitin and chitodextrins.</text>
        <dbReference type="EC" id="3.2.1.14"/>
    </reaction>
</comment>
<keyword evidence="7" id="KW-1015">Disulfide bond</keyword>
<keyword evidence="5" id="KW-0677">Repeat</keyword>
<dbReference type="GO" id="GO:0008061">
    <property type="term" value="F:chitin binding"/>
    <property type="evidence" value="ECO:0007669"/>
    <property type="project" value="UniProtKB-KW"/>
</dbReference>
<dbReference type="InterPro" id="IPR002557">
    <property type="entry name" value="Chitin-bd_dom"/>
</dbReference>
<keyword evidence="4" id="KW-0732">Signal</keyword>
<keyword evidence="8" id="KW-0325">Glycoprotein</keyword>
<reference evidence="11" key="1">
    <citation type="submission" date="2003-08" db="EMBL/GenBank/DDBJ databases">
        <authorList>
            <person name="Birren B."/>
            <person name="Nusbaum C."/>
            <person name="Abebe A."/>
            <person name="Abouelleil A."/>
            <person name="Adekoya E."/>
            <person name="Ait-zahra M."/>
            <person name="Allen N."/>
            <person name="Allen T."/>
            <person name="An P."/>
            <person name="Anderson M."/>
            <person name="Anderson S."/>
            <person name="Arachchi H."/>
            <person name="Armbruster J."/>
            <person name="Bachantsang P."/>
            <person name="Baldwin J."/>
            <person name="Barry A."/>
            <person name="Bayul T."/>
            <person name="Blitshsteyn B."/>
            <person name="Bloom T."/>
            <person name="Blye J."/>
            <person name="Boguslavskiy L."/>
            <person name="Borowsky M."/>
            <person name="Boukhgalter B."/>
            <person name="Brunache A."/>
            <person name="Butler J."/>
            <person name="Calixte N."/>
            <person name="Calvo S."/>
            <person name="Camarata J."/>
            <person name="Campo K."/>
            <person name="Chang J."/>
            <person name="Cheshatsang Y."/>
            <person name="Citroen M."/>
            <person name="Collymore A."/>
            <person name="Considine T."/>
            <person name="Cook A."/>
            <person name="Cooke P."/>
            <person name="Corum B."/>
            <person name="Cuomo C."/>
            <person name="David R."/>
            <person name="Dawoe T."/>
            <person name="Degray S."/>
            <person name="Dodge S."/>
            <person name="Dooley K."/>
            <person name="Dorje P."/>
            <person name="Dorjee K."/>
            <person name="Dorris L."/>
            <person name="Duffey N."/>
            <person name="Dupes A."/>
            <person name="Elkins T."/>
            <person name="Engels R."/>
            <person name="Erickson J."/>
            <person name="Farina A."/>
            <person name="Faro S."/>
            <person name="Ferreira P."/>
            <person name="Fischer H."/>
            <person name="Fitzgerald M."/>
            <person name="Foley K."/>
            <person name="Gage D."/>
            <person name="Galagan J."/>
            <person name="Gearin G."/>
            <person name="Gnerre S."/>
            <person name="Gnirke A."/>
            <person name="Goyette A."/>
            <person name="Graham J."/>
            <person name="Grandbois E."/>
            <person name="Gyaltsen K."/>
            <person name="Hafez N."/>
            <person name="Hagopian D."/>
            <person name="Hagos B."/>
            <person name="Hall J."/>
            <person name="Hatcher B."/>
            <person name="Heller A."/>
            <person name="Higgins H."/>
            <person name="Honan T."/>
            <person name="Horn A."/>
            <person name="Houde N."/>
            <person name="Hughes L."/>
            <person name="Hulme W."/>
            <person name="Husby E."/>
            <person name="Iliev I."/>
            <person name="Jaffe D."/>
            <person name="Jones C."/>
            <person name="Kamal M."/>
            <person name="Kamat A."/>
            <person name="Kamvysselis M."/>
            <person name="Karlsson E."/>
            <person name="Kells C."/>
            <person name="Kieu A."/>
            <person name="Kisner P."/>
            <person name="Kodira C."/>
            <person name="Kulbokas E."/>
            <person name="Labutti K."/>
            <person name="Lama D."/>
            <person name="Landers T."/>
            <person name="Leger J."/>
            <person name="Levine S."/>
            <person name="Lewis D."/>
            <person name="Lewis T."/>
            <person name="Lindblad-toh K."/>
            <person name="Liu X."/>
            <person name="Lokyitsang T."/>
            <person name="Lokyitsang Y."/>
            <person name="Lucien O."/>
            <person name="Lui A."/>
            <person name="Ma L.J."/>
            <person name="Mabbitt R."/>
            <person name="Macdonald J."/>
            <person name="Maclean C."/>
            <person name="Major J."/>
            <person name="Manning J."/>
            <person name="Marabella R."/>
            <person name="Maru K."/>
            <person name="Matthews C."/>
            <person name="Mauceli E."/>
            <person name="Mccarthy M."/>
            <person name="Mcdonough S."/>
            <person name="Mcghee T."/>
            <person name="Meldrim J."/>
            <person name="Meneus L."/>
            <person name="Mesirov J."/>
            <person name="Mihalev A."/>
            <person name="Mihova T."/>
            <person name="Mikkelsen T."/>
            <person name="Mlenga V."/>
            <person name="Moru K."/>
            <person name="Mozes J."/>
            <person name="Mulrain L."/>
            <person name="Munson G."/>
            <person name="Naylor J."/>
            <person name="Newes C."/>
            <person name="Nguyen C."/>
            <person name="Nguyen N."/>
            <person name="Nguyen T."/>
            <person name="Nicol R."/>
            <person name="Nielsen C."/>
            <person name="Nizzari M."/>
            <person name="Norbu C."/>
            <person name="Norbu N."/>
            <person name="O'donnell P."/>
            <person name="Okoawo O."/>
            <person name="O'leary S."/>
            <person name="Omotosho B."/>
            <person name="O'neill K."/>
            <person name="Osman S."/>
            <person name="Parker S."/>
            <person name="Perrin D."/>
            <person name="Phunkhang P."/>
            <person name="Piqani B."/>
            <person name="Purcell S."/>
            <person name="Rachupka T."/>
            <person name="Ramasamy U."/>
            <person name="Rameau R."/>
            <person name="Ray V."/>
            <person name="Raymond C."/>
            <person name="Retta R."/>
            <person name="Richardson S."/>
            <person name="Rise C."/>
            <person name="Rodriguez J."/>
            <person name="Rogers J."/>
            <person name="Rogov P."/>
            <person name="Rutman M."/>
            <person name="Schupbach R."/>
            <person name="Seaman C."/>
            <person name="Settipalli S."/>
            <person name="Sharpe T."/>
            <person name="Sheridan J."/>
            <person name="Sherpa N."/>
            <person name="Shi J."/>
            <person name="Smirnov S."/>
            <person name="Smith C."/>
            <person name="Sougnez C."/>
            <person name="Spencer B."/>
            <person name="Stalker J."/>
            <person name="Stange-thomann N."/>
            <person name="Stavropoulos S."/>
            <person name="Stetson K."/>
            <person name="Stone C."/>
            <person name="Stone S."/>
            <person name="Stubbs M."/>
            <person name="Talamas J."/>
            <person name="Tchuinga P."/>
            <person name="Tenzing P."/>
            <person name="Tesfaye S."/>
            <person name="Theodore J."/>
            <person name="Thoulutsang Y."/>
            <person name="Topham K."/>
            <person name="Towey S."/>
            <person name="Tsamla T."/>
            <person name="Tsomo N."/>
            <person name="Vallee D."/>
            <person name="Vassiliev H."/>
            <person name="Venkataraman V."/>
            <person name="Vinson J."/>
            <person name="Vo A."/>
            <person name="Wade C."/>
            <person name="Wang S."/>
            <person name="Wangchuk T."/>
            <person name="Wangdi T."/>
            <person name="Whittaker C."/>
            <person name="Wilkinson J."/>
            <person name="Wu Y."/>
            <person name="Wyman D."/>
            <person name="Yadav S."/>
            <person name="Yang S."/>
            <person name="Yang X."/>
            <person name="Yeager S."/>
            <person name="Yee E."/>
            <person name="Young G."/>
            <person name="Zainoun J."/>
            <person name="Zembeck L."/>
            <person name="Zimmer A."/>
            <person name="Zody M."/>
            <person name="Lander E."/>
        </authorList>
    </citation>
    <scope>NUCLEOTIDE SEQUENCE [LARGE SCALE GENOMIC DNA]</scope>
</reference>
<dbReference type="InParanoid" id="H2ZKL9"/>
<dbReference type="AlphaFoldDB" id="H2ZKL9"/>
<dbReference type="Pfam" id="PF01607">
    <property type="entry name" value="CBM_14"/>
    <property type="match status" value="1"/>
</dbReference>
<dbReference type="EC" id="3.2.1.14" evidence="2"/>
<dbReference type="OMA" id="YKANGRY"/>
<protein>
    <recommendedName>
        <fullName evidence="2">chitinase</fullName>
        <ecNumber evidence="2">3.2.1.14</ecNumber>
    </recommendedName>
</protein>
<dbReference type="InterPro" id="IPR051940">
    <property type="entry name" value="Chitin_bind-dev_reg"/>
</dbReference>
<dbReference type="Ensembl" id="ENSCSAVT00000018332.1">
    <property type="protein sequence ID" value="ENSCSAVP00000018135.1"/>
    <property type="gene ID" value="ENSCSAVG00000010665.1"/>
</dbReference>
<dbReference type="Proteomes" id="UP000007875">
    <property type="component" value="Unassembled WGS sequence"/>
</dbReference>
<proteinExistence type="predicted"/>
<evidence type="ECO:0000256" key="8">
    <source>
        <dbReference type="ARBA" id="ARBA00023180"/>
    </source>
</evidence>
<dbReference type="PANTHER" id="PTHR23301:SF0">
    <property type="entry name" value="CHITIN-BINDING TYPE-2 DOMAIN-CONTAINING PROTEIN-RELATED"/>
    <property type="match status" value="1"/>
</dbReference>
<evidence type="ECO:0000313" key="10">
    <source>
        <dbReference type="Ensembl" id="ENSCSAVP00000018135.1"/>
    </source>
</evidence>
<evidence type="ECO:0000256" key="6">
    <source>
        <dbReference type="ARBA" id="ARBA00023024"/>
    </source>
</evidence>
<dbReference type="NCBIfam" id="NF041940">
    <property type="entry name" value="choice_anch_X"/>
    <property type="match status" value="1"/>
</dbReference>
<dbReference type="SMART" id="SM00494">
    <property type="entry name" value="ChtBD2"/>
    <property type="match status" value="1"/>
</dbReference>
<dbReference type="InterPro" id="IPR036508">
    <property type="entry name" value="Chitin-bd_dom_sf"/>
</dbReference>
<dbReference type="HOGENOM" id="CLU_779750_0_0_1"/>
<dbReference type="GO" id="GO:0008843">
    <property type="term" value="F:endochitinase activity"/>
    <property type="evidence" value="ECO:0007669"/>
    <property type="project" value="UniProtKB-EC"/>
</dbReference>
<dbReference type="STRING" id="51511.ENSCSAVP00000018135"/>
<accession>H2ZKL9</accession>
<organism evidence="10 11">
    <name type="scientific">Ciona savignyi</name>
    <name type="common">Pacific transparent sea squirt</name>
    <dbReference type="NCBI Taxonomy" id="51511"/>
    <lineage>
        <taxon>Eukaryota</taxon>
        <taxon>Metazoa</taxon>
        <taxon>Chordata</taxon>
        <taxon>Tunicata</taxon>
        <taxon>Ascidiacea</taxon>
        <taxon>Phlebobranchia</taxon>
        <taxon>Cionidae</taxon>
        <taxon>Ciona</taxon>
    </lineage>
</organism>
<dbReference type="PANTHER" id="PTHR23301">
    <property type="entry name" value="CHITIN BINDING PERITROPHIN-A"/>
    <property type="match status" value="1"/>
</dbReference>
<dbReference type="GO" id="GO:0006032">
    <property type="term" value="P:chitin catabolic process"/>
    <property type="evidence" value="ECO:0007669"/>
    <property type="project" value="UniProtKB-KW"/>
</dbReference>
<evidence type="ECO:0000256" key="3">
    <source>
        <dbReference type="ARBA" id="ARBA00022669"/>
    </source>
</evidence>
<keyword evidence="6" id="KW-0146">Chitin degradation</keyword>
<name>H2ZKL9_CIOSA</name>
<dbReference type="SUPFAM" id="SSF57625">
    <property type="entry name" value="Invertebrate chitin-binding proteins"/>
    <property type="match status" value="1"/>
</dbReference>
<evidence type="ECO:0000256" key="2">
    <source>
        <dbReference type="ARBA" id="ARBA00012729"/>
    </source>
</evidence>
<evidence type="ECO:0000313" key="11">
    <source>
        <dbReference type="Proteomes" id="UP000007875"/>
    </source>
</evidence>
<dbReference type="eggNOG" id="ENOG502QRRD">
    <property type="taxonomic scope" value="Eukaryota"/>
</dbReference>
<dbReference type="PROSITE" id="PS50940">
    <property type="entry name" value="CHIT_BIND_II"/>
    <property type="match status" value="1"/>
</dbReference>
<keyword evidence="6" id="KW-0119">Carbohydrate metabolism</keyword>
<evidence type="ECO:0000256" key="1">
    <source>
        <dbReference type="ARBA" id="ARBA00000822"/>
    </source>
</evidence>
<keyword evidence="11" id="KW-1185">Reference proteome</keyword>
<evidence type="ECO:0000256" key="4">
    <source>
        <dbReference type="ARBA" id="ARBA00022729"/>
    </source>
</evidence>
<evidence type="ECO:0000256" key="5">
    <source>
        <dbReference type="ARBA" id="ARBA00022737"/>
    </source>
</evidence>
<sequence length="356" mass="38482">CTSYYSGVKCIRKICRVWRKYHYLQKVSQGYNAVLGAKVQAIINCPDGTTAFLDLNDNGSAPDVRKSDGVYTRYFSSFVGNGQYTVSVNVTGTAADPAVIAPSIVSPVQYNFGYINSADVVVLNPNGDNTQGQPLPALVQFSRISDAGGFTYSGPIVTTYNDIYAPAKVLDLGAIQVDPLDGLKGIVFSFTSPGDDEDQGTASEYELRYLFDNFDTLSTSFENAFQVDQGMITSGDLMQPKTAGTAESITVFLPNIPADKDNVVIGFAIRAKDDVDNTAAPSNIAVINLFIKPPAIGCIDDYGYPYSGEPFKKPDDCDDFYQCSNGELSMIHCQPGTVFNPVIKVCDHPAMVPECQ</sequence>
<dbReference type="GO" id="GO:0005576">
    <property type="term" value="C:extracellular region"/>
    <property type="evidence" value="ECO:0007669"/>
    <property type="project" value="InterPro"/>
</dbReference>
<evidence type="ECO:0000256" key="7">
    <source>
        <dbReference type="ARBA" id="ARBA00023157"/>
    </source>
</evidence>
<keyword evidence="6" id="KW-0624">Polysaccharide degradation</keyword>
<reference evidence="10" key="2">
    <citation type="submission" date="2025-08" db="UniProtKB">
        <authorList>
            <consortium name="Ensembl"/>
        </authorList>
    </citation>
    <scope>IDENTIFICATION</scope>
</reference>